<dbReference type="Gene3D" id="1.10.260.40">
    <property type="entry name" value="lambda repressor-like DNA-binding domains"/>
    <property type="match status" value="1"/>
</dbReference>
<gene>
    <name evidence="3" type="primary">6</name>
    <name evidence="3" type="ORF">SEA_SUCCESS_6</name>
</gene>
<dbReference type="Proteomes" id="UP001163413">
    <property type="component" value="Segment"/>
</dbReference>
<dbReference type="InterPro" id="IPR010982">
    <property type="entry name" value="Lambda_DNA-bd_dom_sf"/>
</dbReference>
<organism evidence="3 4">
    <name type="scientific">Streptomyces phage Success</name>
    <dbReference type="NCBI Taxonomy" id="2999013"/>
    <lineage>
        <taxon>Viruses</taxon>
        <taxon>Duplodnaviria</taxon>
        <taxon>Heunggongvirae</taxon>
        <taxon>Uroviricota</taxon>
        <taxon>Caudoviricetes</taxon>
        <taxon>Successvirus</taxon>
        <taxon>Successvirus success</taxon>
    </lineage>
</organism>
<dbReference type="SMART" id="SM00530">
    <property type="entry name" value="HTH_XRE"/>
    <property type="match status" value="1"/>
</dbReference>
<dbReference type="Pfam" id="PF13560">
    <property type="entry name" value="HTH_31"/>
    <property type="match status" value="1"/>
</dbReference>
<feature type="domain" description="HTH cro/C1-type" evidence="2">
    <location>
        <begin position="25"/>
        <end position="77"/>
    </location>
</feature>
<dbReference type="GO" id="GO:0003677">
    <property type="term" value="F:DNA binding"/>
    <property type="evidence" value="ECO:0007669"/>
    <property type="project" value="InterPro"/>
</dbReference>
<dbReference type="Pfam" id="PF19054">
    <property type="entry name" value="DUF5753"/>
    <property type="match status" value="1"/>
</dbReference>
<sequence length="278" mass="30468">MVSSTGKGQNEDRKTTNRQAYGEHLKRLREAKGLTQAELGRLIAMSASMVAHMEAGRRIPQLKDAELLDKVLDADGFFVRFLDTLGVVPVADHFAAALEAEQHAIAISEYAVSLVPGLLQTPAYARAVYQAQQPNYVPADVDRRVVNRMKRAEIMKDPLTPTLWFILNENVIRAQVGGPAVMAEQLRHIASLGRSGRVRAQIVPHSSGAHATMGSMLSLMRFADAPELAYVEALYTGNLIDDPLMVQKCKDAYDLARAAAMPPDASLDLLEEVAEDYT</sequence>
<dbReference type="CDD" id="cd00093">
    <property type="entry name" value="HTH_XRE"/>
    <property type="match status" value="1"/>
</dbReference>
<feature type="compositionally biased region" description="Basic and acidic residues" evidence="1">
    <location>
        <begin position="9"/>
        <end position="21"/>
    </location>
</feature>
<reference evidence="3" key="1">
    <citation type="submission" date="2022-10" db="EMBL/GenBank/DDBJ databases">
        <authorList>
            <person name="Roth M.A."/>
            <person name="Wohlstadter N.E."/>
            <person name="Arguedas X."/>
            <person name="Leighton H.R."/>
            <person name="Msuya J.A."/>
            <person name="Pravda N."/>
            <person name="Shaffer C.D."/>
            <person name="Weston-Hafer K.A."/>
            <person name="Russell D.A."/>
            <person name="Jacobs-Sera D."/>
            <person name="Hatfull G.F."/>
        </authorList>
    </citation>
    <scope>NUCLEOTIDE SEQUENCE</scope>
</reference>
<evidence type="ECO:0000313" key="3">
    <source>
        <dbReference type="EMBL" id="WAB08793.1"/>
    </source>
</evidence>
<evidence type="ECO:0000256" key="1">
    <source>
        <dbReference type="SAM" id="MobiDB-lite"/>
    </source>
</evidence>
<dbReference type="InterPro" id="IPR001387">
    <property type="entry name" value="Cro/C1-type_HTH"/>
</dbReference>
<protein>
    <submittedName>
        <fullName evidence="3">Helix-turn-helix DNA binding domain protein</fullName>
    </submittedName>
</protein>
<keyword evidence="4" id="KW-1185">Reference proteome</keyword>
<dbReference type="RefSeq" id="YP_010755538.1">
    <property type="nucleotide sequence ID" value="NC_073472.1"/>
</dbReference>
<proteinExistence type="predicted"/>
<feature type="region of interest" description="Disordered" evidence="1">
    <location>
        <begin position="1"/>
        <end position="21"/>
    </location>
</feature>
<dbReference type="KEGG" id="vg:80020197"/>
<dbReference type="InterPro" id="IPR043917">
    <property type="entry name" value="DUF5753"/>
</dbReference>
<dbReference type="PROSITE" id="PS50943">
    <property type="entry name" value="HTH_CROC1"/>
    <property type="match status" value="1"/>
</dbReference>
<evidence type="ECO:0000259" key="2">
    <source>
        <dbReference type="PROSITE" id="PS50943"/>
    </source>
</evidence>
<evidence type="ECO:0000313" key="4">
    <source>
        <dbReference type="Proteomes" id="UP001163413"/>
    </source>
</evidence>
<name>A0A9E8S191_9CAUD</name>
<dbReference type="GeneID" id="80020197"/>
<accession>A0A9E8S191</accession>
<dbReference type="SUPFAM" id="SSF47413">
    <property type="entry name" value="lambda repressor-like DNA-binding domains"/>
    <property type="match status" value="1"/>
</dbReference>
<dbReference type="EMBL" id="OP751148">
    <property type="protein sequence ID" value="WAB08793.1"/>
    <property type="molecule type" value="Genomic_DNA"/>
</dbReference>